<dbReference type="SMART" id="SM00347">
    <property type="entry name" value="HTH_MARR"/>
    <property type="match status" value="1"/>
</dbReference>
<evidence type="ECO:0000256" key="2">
    <source>
        <dbReference type="ARBA" id="ARBA00023125"/>
    </source>
</evidence>
<dbReference type="GO" id="GO:0003677">
    <property type="term" value="F:DNA binding"/>
    <property type="evidence" value="ECO:0007669"/>
    <property type="project" value="UniProtKB-KW"/>
</dbReference>
<evidence type="ECO:0000313" key="10">
    <source>
        <dbReference type="EMBL" id="RMW55046.1"/>
    </source>
</evidence>
<evidence type="ECO:0000256" key="1">
    <source>
        <dbReference type="ARBA" id="ARBA00023015"/>
    </source>
</evidence>
<keyword evidence="3" id="KW-0804">Transcription</keyword>
<dbReference type="GeneID" id="49394906"/>
<dbReference type="Pfam" id="PF13463">
    <property type="entry name" value="HTH_27"/>
    <property type="match status" value="1"/>
</dbReference>
<feature type="domain" description="HTH marR-type" evidence="4">
    <location>
        <begin position="7"/>
        <end position="140"/>
    </location>
</feature>
<organism evidence="10 13">
    <name type="scientific">Lactiplantibacillus pentosus</name>
    <name type="common">Lactobacillus pentosus</name>
    <dbReference type="NCBI Taxonomy" id="1589"/>
    <lineage>
        <taxon>Bacteria</taxon>
        <taxon>Bacillati</taxon>
        <taxon>Bacillota</taxon>
        <taxon>Bacilli</taxon>
        <taxon>Lactobacillales</taxon>
        <taxon>Lactobacillaceae</taxon>
        <taxon>Lactiplantibacillus</taxon>
    </lineage>
</organism>
<protein>
    <submittedName>
        <fullName evidence="10">MarR family transcriptional regulator</fullName>
    </submittedName>
</protein>
<evidence type="ECO:0000313" key="8">
    <source>
        <dbReference type="EMBL" id="PRO95222.1"/>
    </source>
</evidence>
<reference evidence="5" key="4">
    <citation type="journal article" date="2023" name="Front Nutr">
        <title>Lactiplantibacillus pentosus P2020 protects the hyperuricemia and renal inflammation in mice.</title>
        <authorList>
            <person name="Wang Z."/>
            <person name="Song L."/>
            <person name="Li X."/>
            <person name="Xiao Y."/>
            <person name="Huang Y."/>
            <person name="Zhang Y."/>
            <person name="Li J."/>
            <person name="Li M."/>
            <person name="Ren Z."/>
        </authorList>
    </citation>
    <scope>NUCLEOTIDE SEQUENCE</scope>
    <source>
        <strain evidence="5">P2000</strain>
    </source>
</reference>
<dbReference type="InterPro" id="IPR036390">
    <property type="entry name" value="WH_DNA-bd_sf"/>
</dbReference>
<reference evidence="8 11" key="1">
    <citation type="submission" date="2018-03" db="EMBL/GenBank/DDBJ databases">
        <title>Draft Genome Sequences of six Lactobacillus pentosus Strains Isolated from Brines of Traditionally Fermented Spanish-Style Green Table Olives.</title>
        <authorList>
            <person name="Calero-Delgado B."/>
            <person name="Martin-Platero A.M."/>
            <person name="Perez-Pulido A.J."/>
            <person name="Benitez-Cabello A."/>
            <person name="Casimiro-Soriguer C.S."/>
            <person name="Martinez-Bueno M."/>
            <person name="Arroyo-Lopez F.N."/>
            <person name="Rodriguez-Gomez F."/>
            <person name="Bautista-Gallego J."/>
            <person name="Garrido-Fernandez A."/>
            <person name="Jimenez-Diaz R."/>
        </authorList>
    </citation>
    <scope>NUCLEOTIDE SEQUENCE [LARGE SCALE GENOMIC DNA]</scope>
    <source>
        <strain evidence="8 11">IG2</strain>
    </source>
</reference>
<evidence type="ECO:0000259" key="4">
    <source>
        <dbReference type="PROSITE" id="PS50995"/>
    </source>
</evidence>
<dbReference type="Proteomes" id="UP001267003">
    <property type="component" value="Unassembled WGS sequence"/>
</dbReference>
<dbReference type="EMBL" id="JAVLAO010000001">
    <property type="protein sequence ID" value="MDT7038158.1"/>
    <property type="molecule type" value="Genomic_DNA"/>
</dbReference>
<dbReference type="Gene3D" id="1.10.10.10">
    <property type="entry name" value="Winged helix-like DNA-binding domain superfamily/Winged helix DNA-binding domain"/>
    <property type="match status" value="1"/>
</dbReference>
<dbReference type="AlphaFoldDB" id="A0A241RRG8"/>
<reference evidence="5" key="3">
    <citation type="submission" date="2022-11" db="EMBL/GenBank/DDBJ databases">
        <authorList>
            <person name="Wang Z."/>
        </authorList>
    </citation>
    <scope>NUCLEOTIDE SEQUENCE</scope>
    <source>
        <strain evidence="5">P2000</strain>
    </source>
</reference>
<dbReference type="EMBL" id="RDCL01000052">
    <property type="protein sequence ID" value="RMW55046.1"/>
    <property type="molecule type" value="Genomic_DNA"/>
</dbReference>
<dbReference type="EMBL" id="JAVLAQ010000001">
    <property type="protein sequence ID" value="MDT6989169.1"/>
    <property type="molecule type" value="Genomic_DNA"/>
</dbReference>
<evidence type="ECO:0000256" key="3">
    <source>
        <dbReference type="ARBA" id="ARBA00023163"/>
    </source>
</evidence>
<dbReference type="OrthoDB" id="1903871at2"/>
<dbReference type="GO" id="GO:0003700">
    <property type="term" value="F:DNA-binding transcription factor activity"/>
    <property type="evidence" value="ECO:0007669"/>
    <property type="project" value="InterPro"/>
</dbReference>
<evidence type="ECO:0000313" key="7">
    <source>
        <dbReference type="EMBL" id="MDT7038158.1"/>
    </source>
</evidence>
<dbReference type="RefSeq" id="WP_050337678.1">
    <property type="nucleotide sequence ID" value="NZ_BJZC01000131.1"/>
</dbReference>
<keyword evidence="1" id="KW-0805">Transcription regulation</keyword>
<sequence length="149" mass="16697">MTSADSFDIFLSDYANVSRYLSTELSALLTTYHLTLDAFLIMHEIGKSQAPLLLMDIAHRHHVSRSAISRQISALLSYGYVQQQANASDRRQKSLLLTDSGREIDQQLVATMRQSANQWANLLGPQRVTTLLGILEDFNDQVVNQATTE</sequence>
<dbReference type="SUPFAM" id="SSF46785">
    <property type="entry name" value="Winged helix' DNA-binding domain"/>
    <property type="match status" value="1"/>
</dbReference>
<gene>
    <name evidence="8" type="ORF">C6Y08_06090</name>
    <name evidence="10" type="ORF">D6U17_09110</name>
    <name evidence="9" type="ORF">D6U18_04230</name>
    <name evidence="5" type="ORF">OOJ94_03175</name>
    <name evidence="6" type="ORF">RI536_03485</name>
    <name evidence="7" type="ORF">RI555_03920</name>
</gene>
<evidence type="ECO:0000313" key="13">
    <source>
        <dbReference type="Proteomes" id="UP000281061"/>
    </source>
</evidence>
<evidence type="ECO:0000313" key="6">
    <source>
        <dbReference type="EMBL" id="MDT6989169.1"/>
    </source>
</evidence>
<dbReference type="PROSITE" id="PS50995">
    <property type="entry name" value="HTH_MARR_2"/>
    <property type="match status" value="1"/>
</dbReference>
<dbReference type="InterPro" id="IPR039422">
    <property type="entry name" value="MarR/SlyA-like"/>
</dbReference>
<dbReference type="EMBL" id="JAPEQV010000002">
    <property type="protein sequence ID" value="MDF2311823.1"/>
    <property type="molecule type" value="Genomic_DNA"/>
</dbReference>
<evidence type="ECO:0000313" key="11">
    <source>
        <dbReference type="Proteomes" id="UP000238378"/>
    </source>
</evidence>
<dbReference type="EMBL" id="RDCJ01000044">
    <property type="protein sequence ID" value="RMW50056.1"/>
    <property type="molecule type" value="Genomic_DNA"/>
</dbReference>
<accession>A0A241RRG8</accession>
<dbReference type="Proteomes" id="UP000276249">
    <property type="component" value="Unassembled WGS sequence"/>
</dbReference>
<dbReference type="Proteomes" id="UP001263852">
    <property type="component" value="Unassembled WGS sequence"/>
</dbReference>
<keyword evidence="2" id="KW-0238">DNA-binding</keyword>
<proteinExistence type="predicted"/>
<dbReference type="Proteomes" id="UP001151834">
    <property type="component" value="Unassembled WGS sequence"/>
</dbReference>
<evidence type="ECO:0000313" key="5">
    <source>
        <dbReference type="EMBL" id="MDF2311823.1"/>
    </source>
</evidence>
<dbReference type="InterPro" id="IPR036388">
    <property type="entry name" value="WH-like_DNA-bd_sf"/>
</dbReference>
<dbReference type="InterPro" id="IPR000835">
    <property type="entry name" value="HTH_MarR-typ"/>
</dbReference>
<reference evidence="6" key="5">
    <citation type="submission" date="2023-08" db="EMBL/GenBank/DDBJ databases">
        <authorList>
            <person name="Page C.A."/>
            <person name="Perez-Diaz I.M."/>
        </authorList>
    </citation>
    <scope>NUCLEOTIDE SEQUENCE</scope>
    <source>
        <strain evidence="7">1.8.9</strain>
        <strain evidence="6">7.8.46</strain>
    </source>
</reference>
<evidence type="ECO:0000313" key="9">
    <source>
        <dbReference type="EMBL" id="RMW50056.1"/>
    </source>
</evidence>
<reference evidence="12 13" key="2">
    <citation type="submission" date="2018-10" db="EMBL/GenBank/DDBJ databases">
        <title>Genome sequences of five Lactobacillus pentosus strains isolated from brines of traditionally fermented spanish-style green table olives and differences between them.</title>
        <authorList>
            <person name="Jimenez Diaz R."/>
        </authorList>
    </citation>
    <scope>NUCLEOTIDE SEQUENCE [LARGE SCALE GENOMIC DNA]</scope>
    <source>
        <strain evidence="9 12">IG10</strain>
        <strain evidence="10 13">IG8</strain>
    </source>
</reference>
<dbReference type="PANTHER" id="PTHR33164:SF57">
    <property type="entry name" value="MARR-FAMILY TRANSCRIPTIONAL REGULATOR"/>
    <property type="match status" value="1"/>
</dbReference>
<dbReference type="Proteomes" id="UP000238378">
    <property type="component" value="Unassembled WGS sequence"/>
</dbReference>
<dbReference type="Proteomes" id="UP000281061">
    <property type="component" value="Unassembled WGS sequence"/>
</dbReference>
<dbReference type="PANTHER" id="PTHR33164">
    <property type="entry name" value="TRANSCRIPTIONAL REGULATOR, MARR FAMILY"/>
    <property type="match status" value="1"/>
</dbReference>
<dbReference type="InterPro" id="IPR023187">
    <property type="entry name" value="Tscrpt_reg_MarR-type_CS"/>
</dbReference>
<dbReference type="PROSITE" id="PS01117">
    <property type="entry name" value="HTH_MARR_1"/>
    <property type="match status" value="1"/>
</dbReference>
<dbReference type="GO" id="GO:0006950">
    <property type="term" value="P:response to stress"/>
    <property type="evidence" value="ECO:0007669"/>
    <property type="project" value="TreeGrafter"/>
</dbReference>
<keyword evidence="11" id="KW-1185">Reference proteome</keyword>
<evidence type="ECO:0000313" key="12">
    <source>
        <dbReference type="Proteomes" id="UP000276249"/>
    </source>
</evidence>
<dbReference type="EMBL" id="PVOB01000075">
    <property type="protein sequence ID" value="PRO95222.1"/>
    <property type="molecule type" value="Genomic_DNA"/>
</dbReference>
<comment type="caution">
    <text evidence="10">The sequence shown here is derived from an EMBL/GenBank/DDBJ whole genome shotgun (WGS) entry which is preliminary data.</text>
</comment>
<dbReference type="KEGG" id="lpg:BB562_03770"/>
<name>A0A241RRG8_LACPE</name>